<keyword evidence="3" id="KW-0865">Zymogen</keyword>
<keyword evidence="7" id="KW-1133">Transmembrane helix</keyword>
<dbReference type="PANTHER" id="PTHR34218:SF4">
    <property type="entry name" value="ACYL-HOMOSERINE LACTONE ACYLASE QUIP"/>
    <property type="match status" value="1"/>
</dbReference>
<dbReference type="Proteomes" id="UP000032568">
    <property type="component" value="Chromosome pTact"/>
</dbReference>
<dbReference type="InterPro" id="IPR029055">
    <property type="entry name" value="Ntn_hydrolases_N"/>
</dbReference>
<dbReference type="CDD" id="cd03747">
    <property type="entry name" value="Ntn_PGA_like"/>
    <property type="match status" value="1"/>
</dbReference>
<keyword evidence="2" id="KW-0378">Hydrolase</keyword>
<keyword evidence="6" id="KW-0106">Calcium</keyword>
<feature type="binding site" evidence="6">
    <location>
        <position position="328"/>
    </location>
    <ligand>
        <name>Ca(2+)</name>
        <dbReference type="ChEBI" id="CHEBI:29108"/>
    </ligand>
</feature>
<dbReference type="Gene3D" id="3.60.20.10">
    <property type="entry name" value="Glutamine Phosphoribosylpyrophosphate, subunit 1, domain 1"/>
    <property type="match status" value="1"/>
</dbReference>
<dbReference type="Pfam" id="PF01804">
    <property type="entry name" value="Penicil_amidase"/>
    <property type="match status" value="1"/>
</dbReference>
<dbReference type="GO" id="GO:0046872">
    <property type="term" value="F:metal ion binding"/>
    <property type="evidence" value="ECO:0007669"/>
    <property type="project" value="UniProtKB-KW"/>
</dbReference>
<dbReference type="SUPFAM" id="SSF56235">
    <property type="entry name" value="N-terminal nucleophile aminohydrolases (Ntn hydrolases)"/>
    <property type="match status" value="1"/>
</dbReference>
<feature type="transmembrane region" description="Helical" evidence="7">
    <location>
        <begin position="12"/>
        <end position="31"/>
    </location>
</feature>
<dbReference type="AlphaFoldDB" id="A0AAF0C6Q4"/>
<dbReference type="GO" id="GO:0016811">
    <property type="term" value="F:hydrolase activity, acting on carbon-nitrogen (but not peptide) bonds, in linear amides"/>
    <property type="evidence" value="ECO:0007669"/>
    <property type="project" value="InterPro"/>
</dbReference>
<dbReference type="PANTHER" id="PTHR34218">
    <property type="entry name" value="PEPTIDASE S45 PENICILLIN AMIDASE"/>
    <property type="match status" value="1"/>
</dbReference>
<dbReference type="Gene3D" id="1.10.1400.10">
    <property type="match status" value="1"/>
</dbReference>
<keyword evidence="7" id="KW-0812">Transmembrane</keyword>
<evidence type="ECO:0000313" key="9">
    <source>
        <dbReference type="Proteomes" id="UP000032568"/>
    </source>
</evidence>
<dbReference type="RefSeq" id="WP_053043475.1">
    <property type="nucleotide sequence ID" value="NZ_CP059736.1"/>
</dbReference>
<feature type="active site" description="Nucleophile" evidence="5">
    <location>
        <position position="256"/>
    </location>
</feature>
<gene>
    <name evidence="8" type="ORF">SG35_031900</name>
</gene>
<accession>A0AAF0C6Q4</accession>
<reference evidence="8 9" key="1">
    <citation type="journal article" date="2015" name="Genome Announc.">
        <title>Draft Genome Sequences of Marine Isolates of Thalassomonas viridans and Thalassomonas actiniarum.</title>
        <authorList>
            <person name="Olonade I."/>
            <person name="van Zyl L.J."/>
            <person name="Trindade M."/>
        </authorList>
    </citation>
    <scope>NUCLEOTIDE SEQUENCE [LARGE SCALE GENOMIC DNA]</scope>
    <source>
        <strain evidence="8 9">A5K-106</strain>
    </source>
</reference>
<comment type="subunit">
    <text evidence="4">Heterodimer of an alpha subunit and a beta subunit processed from the same precursor.</text>
</comment>
<dbReference type="Gene3D" id="2.30.120.10">
    <property type="match status" value="1"/>
</dbReference>
<evidence type="ECO:0000256" key="3">
    <source>
        <dbReference type="ARBA" id="ARBA00023145"/>
    </source>
</evidence>
<reference evidence="8 9" key="2">
    <citation type="journal article" date="2022" name="Mar. Drugs">
        <title>Bioassay-Guided Fractionation Leads to the Detection of Cholic Acid Generated by the Rare Thalassomonas sp.</title>
        <authorList>
            <person name="Pheiffer F."/>
            <person name="Schneider Y.K."/>
            <person name="Hansen E.H."/>
            <person name="Andersen J.H."/>
            <person name="Isaksson J."/>
            <person name="Busche T."/>
            <person name="R C."/>
            <person name="Kalinowski J."/>
            <person name="Zyl L.V."/>
            <person name="Trindade M."/>
        </authorList>
    </citation>
    <scope>NUCLEOTIDE SEQUENCE [LARGE SCALE GENOMIC DNA]</scope>
    <source>
        <strain evidence="8 9">A5K-106</strain>
    </source>
</reference>
<dbReference type="InterPro" id="IPR014395">
    <property type="entry name" value="Pen/GL7ACA/AHL_acylase"/>
</dbReference>
<sequence>MLLRSHPILSRFLIWVVTPFILLLAYSYSFLLQSLPQKEGTVRLQGLDSAVKVIRDENAIPHILADNDLDAFFALGYVHAQDRLWQMNFSIRLATGRLSEILGRDSLNSDKFMRTLGIYRASEQALLSLDERSRRTLEAYAKGINAWIKEGHTLPLEFQILDAEPELWEPVNSIALIKLMAYNLGGLNSGRELTLSALIKELGVDNANELMPNVNAQSFPDTETAGLIDKDIILGLLAQNEQVQPQFNVGGEGLGSNAWVVSGEYTQSGLPLLASDPHLGVEIPAVWYLAEIQGDELHVTGATYPGAPIVLMGQNESIAWGTTNMLADAQDLYVVRTNDLNEDQYKVDGQWLDMEVEEELIHVKSDFPQFLTDPIPPVKWQVRSTRHGPLISDAIGRSERPLALRWSALDEQDKTFQSFLDINYADDWTSFKSAFEGYAAPALNFIYADNKGDIGLFAAGNIPIRHHSNGRIPVPGWNSKYEWDGYIPTDSLPHILNPEQGYIANANNKNHTADYPYLISNIWAAPFRVERINKTIESYIDKGKKITVQDFIDLQGDEGSLQVQQLLPFLLSLAPQSARQESVISKLKGWDGVLSGDSEEAVVYQVWLRHFNTLLLSDDMRGSALHEERANGLQGFLSVLKPTFINNAVNQSDSLQFDWCDQITTEKPETCEELALIALNGAIDEIDRQIGGNKKWGDVHETYYPHLVFTNSQLLSSIFDRGIEGSGDRYTVNSGNWRYTEDGEYRTGSSANYRQIVDLSDRTKGGFINNTGQSGNVISGHYDDNIKPFKQLKLWPMQLNTVHGAESASTLTLEPIK</sequence>
<comment type="cofactor">
    <cofactor evidence="6">
        <name>Ca(2+)</name>
        <dbReference type="ChEBI" id="CHEBI:29108"/>
    </cofactor>
    <text evidence="6">Binds 1 Ca(2+) ion per dimer.</text>
</comment>
<protein>
    <submittedName>
        <fullName evidence="8">Penicillin acylase family protein</fullName>
    </submittedName>
</protein>
<dbReference type="EMBL" id="CP059736">
    <property type="protein sequence ID" value="WDE02355.1"/>
    <property type="molecule type" value="Genomic_DNA"/>
</dbReference>
<proteinExistence type="inferred from homology"/>
<dbReference type="InterPro" id="IPR023343">
    <property type="entry name" value="Penicillin_amidase_dom1"/>
</dbReference>
<feature type="binding site" evidence="6">
    <location>
        <position position="192"/>
    </location>
    <ligand>
        <name>Ca(2+)</name>
        <dbReference type="ChEBI" id="CHEBI:29108"/>
    </ligand>
</feature>
<evidence type="ECO:0000256" key="1">
    <source>
        <dbReference type="ARBA" id="ARBA00006586"/>
    </source>
</evidence>
<evidence type="ECO:0000256" key="6">
    <source>
        <dbReference type="PIRSR" id="PIRSR001227-2"/>
    </source>
</evidence>
<dbReference type="InterPro" id="IPR043147">
    <property type="entry name" value="Penicillin_amidase_A-knob"/>
</dbReference>
<evidence type="ECO:0000256" key="7">
    <source>
        <dbReference type="SAM" id="Phobius"/>
    </source>
</evidence>
<evidence type="ECO:0000313" key="8">
    <source>
        <dbReference type="EMBL" id="WDE02355.1"/>
    </source>
</evidence>
<dbReference type="GO" id="GO:0017000">
    <property type="term" value="P:antibiotic biosynthetic process"/>
    <property type="evidence" value="ECO:0007669"/>
    <property type="project" value="InterPro"/>
</dbReference>
<dbReference type="KEGG" id="tact:SG35_031900"/>
<dbReference type="InterPro" id="IPR043146">
    <property type="entry name" value="Penicillin_amidase_N_B-knob"/>
</dbReference>
<feature type="binding site" evidence="6">
    <location>
        <position position="331"/>
    </location>
    <ligand>
        <name>Ca(2+)</name>
        <dbReference type="ChEBI" id="CHEBI:29108"/>
    </ligand>
</feature>
<keyword evidence="6" id="KW-0479">Metal-binding</keyword>
<keyword evidence="7" id="KW-0472">Membrane</keyword>
<comment type="similarity">
    <text evidence="1">Belongs to the peptidase S45 family.</text>
</comment>
<dbReference type="InterPro" id="IPR002692">
    <property type="entry name" value="S45"/>
</dbReference>
<evidence type="ECO:0000256" key="4">
    <source>
        <dbReference type="ARBA" id="ARBA00038735"/>
    </source>
</evidence>
<dbReference type="PIRSF" id="PIRSF001227">
    <property type="entry name" value="Pen_acylase"/>
    <property type="match status" value="1"/>
</dbReference>
<dbReference type="Gene3D" id="1.10.439.10">
    <property type="entry name" value="Penicillin Amidohydrolase, domain 1"/>
    <property type="match status" value="1"/>
</dbReference>
<evidence type="ECO:0000256" key="5">
    <source>
        <dbReference type="PIRSR" id="PIRSR001227-1"/>
    </source>
</evidence>
<organism evidence="8 9">
    <name type="scientific">Thalassomonas actiniarum</name>
    <dbReference type="NCBI Taxonomy" id="485447"/>
    <lineage>
        <taxon>Bacteria</taxon>
        <taxon>Pseudomonadati</taxon>
        <taxon>Pseudomonadota</taxon>
        <taxon>Gammaproteobacteria</taxon>
        <taxon>Alteromonadales</taxon>
        <taxon>Colwelliaceae</taxon>
        <taxon>Thalassomonas</taxon>
    </lineage>
</organism>
<name>A0AAF0C6Q4_9GAMM</name>
<evidence type="ECO:0000256" key="2">
    <source>
        <dbReference type="ARBA" id="ARBA00022801"/>
    </source>
</evidence>
<keyword evidence="9" id="KW-1185">Reference proteome</keyword>